<dbReference type="PROSITE" id="PS51194">
    <property type="entry name" value="HELICASE_CTER"/>
    <property type="match status" value="1"/>
</dbReference>
<evidence type="ECO:0000259" key="5">
    <source>
        <dbReference type="PROSITE" id="PS51192"/>
    </source>
</evidence>
<keyword evidence="3 7" id="KW-0347">Helicase</keyword>
<dbReference type="Pfam" id="PF00270">
    <property type="entry name" value="DEAD"/>
    <property type="match status" value="1"/>
</dbReference>
<keyword evidence="4" id="KW-0067">ATP-binding</keyword>
<dbReference type="InterPro" id="IPR001650">
    <property type="entry name" value="Helicase_C-like"/>
</dbReference>
<dbReference type="SMART" id="SM00490">
    <property type="entry name" value="HELICc"/>
    <property type="match status" value="1"/>
</dbReference>
<keyword evidence="1" id="KW-0547">Nucleotide-binding</keyword>
<dbReference type="InterPro" id="IPR027417">
    <property type="entry name" value="P-loop_NTPase"/>
</dbReference>
<dbReference type="PROSITE" id="PS51192">
    <property type="entry name" value="HELICASE_ATP_BIND_1"/>
    <property type="match status" value="1"/>
</dbReference>
<dbReference type="GO" id="GO:0005524">
    <property type="term" value="F:ATP binding"/>
    <property type="evidence" value="ECO:0007669"/>
    <property type="project" value="UniProtKB-KW"/>
</dbReference>
<gene>
    <name evidence="7" type="ORF">AGR7A_Lc120641</name>
</gene>
<evidence type="ECO:0000313" key="7">
    <source>
        <dbReference type="EMBL" id="CVI59686.1"/>
    </source>
</evidence>
<evidence type="ECO:0000256" key="3">
    <source>
        <dbReference type="ARBA" id="ARBA00022806"/>
    </source>
</evidence>
<dbReference type="InterPro" id="IPR050474">
    <property type="entry name" value="Hel308_SKI2-like"/>
</dbReference>
<evidence type="ECO:0000259" key="6">
    <source>
        <dbReference type="PROSITE" id="PS51194"/>
    </source>
</evidence>
<dbReference type="GO" id="GO:0016787">
    <property type="term" value="F:hydrolase activity"/>
    <property type="evidence" value="ECO:0007669"/>
    <property type="project" value="UniProtKB-KW"/>
</dbReference>
<evidence type="ECO:0000256" key="4">
    <source>
        <dbReference type="ARBA" id="ARBA00022840"/>
    </source>
</evidence>
<dbReference type="InterPro" id="IPR014001">
    <property type="entry name" value="Helicase_ATP-bd"/>
</dbReference>
<evidence type="ECO:0000256" key="2">
    <source>
        <dbReference type="ARBA" id="ARBA00022801"/>
    </source>
</evidence>
<dbReference type="EMBL" id="FCNP01000033">
    <property type="protein sequence ID" value="CVI59686.1"/>
    <property type="molecule type" value="Genomic_DNA"/>
</dbReference>
<keyword evidence="8" id="KW-1185">Reference proteome</keyword>
<dbReference type="InterPro" id="IPR011545">
    <property type="entry name" value="DEAD/DEAH_box_helicase_dom"/>
</dbReference>
<protein>
    <submittedName>
        <fullName evidence="7">Dead/deah box helicase domain protein</fullName>
    </submittedName>
</protein>
<keyword evidence="2" id="KW-0378">Hydrolase</keyword>
<reference evidence="7" key="1">
    <citation type="submission" date="2016-01" db="EMBL/GenBank/DDBJ databases">
        <authorList>
            <person name="Regsiter A."/>
            <person name="william w."/>
        </authorList>
    </citation>
    <scope>NUCLEOTIDE SEQUENCE</scope>
    <source>
        <strain evidence="7">NCPPB 1641</strain>
    </source>
</reference>
<sequence>MSFALDLASRLVSHVSFGAIMLRLETSAAAAAISAENSEEPEPSDEEMAKLHYCARVFAQTEDTSYRRIAQSIALNTLLLKNHPDLADRSIALLTELGNFPAADYAYRHFPDQPAPRLLDGLGRGLSRAMNSIRIGSDQIALTDFQKEAWDSLPANAAVAISAPTAAGKSFLVIEHLCRLAELRREFNAVYIAPTRALLAEVHDKINKRLAHRTDVRISTVPTADLSSRKHVYILTQERFQFLLAADVSSFDLVVVDEAQNLSDGPRGMILQECLEQVLARDERTRMVLLAPGAGGFQKLAQSLGKDDFHEQRSQLPTVLQNRIVVRKGKDAHSLNLQLLTPEGPAQLGSRESDRNFDRPSSRLAEIALELGATGGSLVYATGADRSETVASKLADGLPMVEDSAVDDLALFIRDHVHKEYGLAEHVRRGVAFHYGKMPTLLRESIEAAFKADVIKFLACTTTLFQGVNLPARNVFIDTPKRGNSGLLDPAQLWNFAGRAGRMNKDIVGNVFLVDYQDWEVKPLDAFVPFEIAPAFERVVEERFQDVVRAVQGEMPKVGRRDEVSPRVRAAAGLLITKSAIGTVSEFVERALPDVAEDDRRSLVAAAFEANDRIELPATLLTTNWTVDPYGLRRLYDFFIEQIELGNVDGLIPPEPHDDGAKDVYKEIFKIVQREVNRTTIAAGTYHAAVGGMAVLWMKGVPYPKLISLQLRRARQLRDKKLAQALLNADDLTPKQRGNLERPVDIDATIRRTFDMIEDEVRFQYVQLGKAYVDVLKFALTENNMARLAVKIFDFPVALELGVATRSGWSFMELGLSRISASALEPHFRKHDPNMNVGAARRWLADAPLADFKLNPIIIEEIRRLGLVPEAA</sequence>
<proteinExistence type="predicted"/>
<comment type="caution">
    <text evidence="7">The sequence shown here is derived from an EMBL/GenBank/DDBJ whole genome shotgun (WGS) entry which is preliminary data.</text>
</comment>
<evidence type="ECO:0000313" key="8">
    <source>
        <dbReference type="Proteomes" id="UP000192140"/>
    </source>
</evidence>
<dbReference type="PANTHER" id="PTHR47961">
    <property type="entry name" value="DNA POLYMERASE THETA, PUTATIVE (AFU_ORTHOLOGUE AFUA_1G05260)-RELATED"/>
    <property type="match status" value="1"/>
</dbReference>
<dbReference type="SUPFAM" id="SSF52540">
    <property type="entry name" value="P-loop containing nucleoside triphosphate hydrolases"/>
    <property type="match status" value="2"/>
</dbReference>
<dbReference type="RefSeq" id="WP_080854355.1">
    <property type="nucleotide sequence ID" value="NZ_LT009776.1"/>
</dbReference>
<feature type="domain" description="Helicase ATP-binding" evidence="5">
    <location>
        <begin position="150"/>
        <end position="311"/>
    </location>
</feature>
<dbReference type="Pfam" id="PF00271">
    <property type="entry name" value="Helicase_C"/>
    <property type="match status" value="1"/>
</dbReference>
<dbReference type="GO" id="GO:0003676">
    <property type="term" value="F:nucleic acid binding"/>
    <property type="evidence" value="ECO:0007669"/>
    <property type="project" value="InterPro"/>
</dbReference>
<accession>A0A1S7TYP0</accession>
<dbReference type="Gene3D" id="3.40.50.300">
    <property type="entry name" value="P-loop containing nucleotide triphosphate hydrolases"/>
    <property type="match status" value="2"/>
</dbReference>
<dbReference type="AlphaFoldDB" id="A0A1S7TYP0"/>
<name>A0A1S7TYP0_9HYPH</name>
<dbReference type="PANTHER" id="PTHR47961:SF6">
    <property type="entry name" value="DNA-DIRECTED DNA POLYMERASE"/>
    <property type="match status" value="1"/>
</dbReference>
<organism evidence="7 8">
    <name type="scientific">Agrobacterium deltaense NCPPB 1641</name>
    <dbReference type="NCBI Taxonomy" id="1183425"/>
    <lineage>
        <taxon>Bacteria</taxon>
        <taxon>Pseudomonadati</taxon>
        <taxon>Pseudomonadota</taxon>
        <taxon>Alphaproteobacteria</taxon>
        <taxon>Hyphomicrobiales</taxon>
        <taxon>Rhizobiaceae</taxon>
        <taxon>Rhizobium/Agrobacterium group</taxon>
        <taxon>Agrobacterium</taxon>
    </lineage>
</organism>
<dbReference type="SMART" id="SM00487">
    <property type="entry name" value="DEXDc"/>
    <property type="match status" value="1"/>
</dbReference>
<dbReference type="Proteomes" id="UP000192140">
    <property type="component" value="Unassembled WGS sequence"/>
</dbReference>
<feature type="domain" description="Helicase C-terminal" evidence="6">
    <location>
        <begin position="363"/>
        <end position="548"/>
    </location>
</feature>
<dbReference type="GO" id="GO:0004386">
    <property type="term" value="F:helicase activity"/>
    <property type="evidence" value="ECO:0007669"/>
    <property type="project" value="UniProtKB-KW"/>
</dbReference>
<evidence type="ECO:0000256" key="1">
    <source>
        <dbReference type="ARBA" id="ARBA00022741"/>
    </source>
</evidence>